<feature type="transmembrane region" description="Helical" evidence="1">
    <location>
        <begin position="29"/>
        <end position="45"/>
    </location>
</feature>
<accession>A0A5C7FD60</accession>
<organism evidence="2 3">
    <name type="scientific">Neolewinella aurantiaca</name>
    <dbReference type="NCBI Taxonomy" id="2602767"/>
    <lineage>
        <taxon>Bacteria</taxon>
        <taxon>Pseudomonadati</taxon>
        <taxon>Bacteroidota</taxon>
        <taxon>Saprospiria</taxon>
        <taxon>Saprospirales</taxon>
        <taxon>Lewinellaceae</taxon>
        <taxon>Neolewinella</taxon>
    </lineage>
</organism>
<evidence type="ECO:0000256" key="1">
    <source>
        <dbReference type="SAM" id="Phobius"/>
    </source>
</evidence>
<reference evidence="2 3" key="1">
    <citation type="submission" date="2019-08" db="EMBL/GenBank/DDBJ databases">
        <title>Lewinella sp. strain SSH13 Genome sequencing and assembly.</title>
        <authorList>
            <person name="Kim I."/>
        </authorList>
    </citation>
    <scope>NUCLEOTIDE SEQUENCE [LARGE SCALE GENOMIC DNA]</scope>
    <source>
        <strain evidence="2 3">SSH13</strain>
    </source>
</reference>
<dbReference type="Pfam" id="PF13687">
    <property type="entry name" value="DUF4153"/>
    <property type="match status" value="1"/>
</dbReference>
<feature type="transmembrane region" description="Helical" evidence="1">
    <location>
        <begin position="298"/>
        <end position="321"/>
    </location>
</feature>
<evidence type="ECO:0000313" key="2">
    <source>
        <dbReference type="EMBL" id="TXF88908.1"/>
    </source>
</evidence>
<feature type="transmembrane region" description="Helical" evidence="1">
    <location>
        <begin position="99"/>
        <end position="119"/>
    </location>
</feature>
<sequence>MKTSLKTLVASLALGLTYAFLFFHAEAGLNMFLFDAVLIGLSLWVRPDLAKHKAFVWSVGGLLFAAGSVVIVHSNAAIFAHHLTYFLVLGFAQARELRFIWFGLLLGIAAVLEAPVNAFRRWRILRRKKARKTTSRALPWLKQALVPAFVLVPFLLLYAGGNDKFAAGLELFFDAFSNLSLSVDAYWMIALTIFGSVLTLGFLLPRPGTSLLVKQQSGFRDKLMRERKEQSQVNNDVLYPTRHLRPRPHKMLALKGEYLQAVLTFGLLNLLLAAVNATDLRYVWLKTGELSAATLSSYVHTGTWNLVISIALAILVVLYYFRGNLNFLKVTPWLAPLAKLWVAQNALLALSVGVRNYHYVDAYGLAFGRVYIAFVLLLILFGLYTLFRKVRDKLSLTYLLHTNGMAAWLCLLLFAAVNWTNVITRVNLSTQTSEEIDWEHLRYLPNDNTFLLLDHPEAEILKLWKGPNPPYADWRSWNYSDWRNIQALQ</sequence>
<dbReference type="OrthoDB" id="627992at2"/>
<feature type="transmembrane region" description="Helical" evidence="1">
    <location>
        <begin position="366"/>
        <end position="386"/>
    </location>
</feature>
<dbReference type="InterPro" id="IPR025291">
    <property type="entry name" value="DUF4153"/>
</dbReference>
<keyword evidence="1" id="KW-0812">Transmembrane</keyword>
<dbReference type="AlphaFoldDB" id="A0A5C7FD60"/>
<feature type="transmembrane region" description="Helical" evidence="1">
    <location>
        <begin position="398"/>
        <end position="419"/>
    </location>
</feature>
<gene>
    <name evidence="2" type="ORF">FUA23_12680</name>
</gene>
<feature type="transmembrane region" description="Helical" evidence="1">
    <location>
        <begin position="54"/>
        <end position="79"/>
    </location>
</feature>
<feature type="transmembrane region" description="Helical" evidence="1">
    <location>
        <begin position="258"/>
        <end position="278"/>
    </location>
</feature>
<proteinExistence type="predicted"/>
<name>A0A5C7FD60_9BACT</name>
<keyword evidence="3" id="KW-1185">Reference proteome</keyword>
<protein>
    <submittedName>
        <fullName evidence="2">DUF4173 domain-containing protein</fullName>
    </submittedName>
</protein>
<keyword evidence="1" id="KW-1133">Transmembrane helix</keyword>
<feature type="transmembrane region" description="Helical" evidence="1">
    <location>
        <begin position="140"/>
        <end position="159"/>
    </location>
</feature>
<keyword evidence="1" id="KW-0472">Membrane</keyword>
<evidence type="ECO:0000313" key="3">
    <source>
        <dbReference type="Proteomes" id="UP000321907"/>
    </source>
</evidence>
<dbReference type="EMBL" id="VOXD01000018">
    <property type="protein sequence ID" value="TXF88908.1"/>
    <property type="molecule type" value="Genomic_DNA"/>
</dbReference>
<dbReference type="RefSeq" id="WP_147931116.1">
    <property type="nucleotide sequence ID" value="NZ_VOXD01000018.1"/>
</dbReference>
<comment type="caution">
    <text evidence="2">The sequence shown here is derived from an EMBL/GenBank/DDBJ whole genome shotgun (WGS) entry which is preliminary data.</text>
</comment>
<feature type="transmembrane region" description="Helical" evidence="1">
    <location>
        <begin position="185"/>
        <end position="204"/>
    </location>
</feature>
<dbReference type="Proteomes" id="UP000321907">
    <property type="component" value="Unassembled WGS sequence"/>
</dbReference>